<keyword evidence="1" id="KW-0812">Transmembrane</keyword>
<feature type="transmembrane region" description="Helical" evidence="1">
    <location>
        <begin position="72"/>
        <end position="95"/>
    </location>
</feature>
<protein>
    <submittedName>
        <fullName evidence="2">Predicted membrane protein</fullName>
    </submittedName>
</protein>
<dbReference type="AlphaFoldDB" id="A0A0C6FM82"/>
<dbReference type="KEGG" id="maqu:Maq22A_c15635"/>
<name>A0A0C6FM82_9HYPH</name>
<dbReference type="Pfam" id="PF10011">
    <property type="entry name" value="DUF2254"/>
    <property type="match status" value="1"/>
</dbReference>
<dbReference type="STRING" id="270351.Maq22A_c15635"/>
<reference evidence="3" key="2">
    <citation type="submission" date="2015-01" db="EMBL/GenBank/DDBJ databases">
        <title>Complete genome sequence of Methylobacterium aquaticum strain 22A.</title>
        <authorList>
            <person name="Tani A."/>
            <person name="Ogura Y."/>
            <person name="Hayashi T."/>
        </authorList>
    </citation>
    <scope>NUCLEOTIDE SEQUENCE [LARGE SCALE GENOMIC DNA]</scope>
    <source>
        <strain evidence="3">MA-22A</strain>
    </source>
</reference>
<dbReference type="PATRIC" id="fig|270351.10.peg.3012"/>
<feature type="transmembrane region" description="Helical" evidence="1">
    <location>
        <begin position="144"/>
        <end position="166"/>
    </location>
</feature>
<keyword evidence="1" id="KW-0472">Membrane</keyword>
<dbReference type="RefSeq" id="WP_060847438.1">
    <property type="nucleotide sequence ID" value="NZ_AP014704.1"/>
</dbReference>
<dbReference type="EMBL" id="AP014704">
    <property type="protein sequence ID" value="BAQ46279.1"/>
    <property type="molecule type" value="Genomic_DNA"/>
</dbReference>
<keyword evidence="1" id="KW-1133">Transmembrane helix</keyword>
<gene>
    <name evidence="2" type="ORF">Maq22A_c15635</name>
</gene>
<evidence type="ECO:0000313" key="3">
    <source>
        <dbReference type="Proteomes" id="UP000061432"/>
    </source>
</evidence>
<organism evidence="2 3">
    <name type="scientific">Methylobacterium aquaticum</name>
    <dbReference type="NCBI Taxonomy" id="270351"/>
    <lineage>
        <taxon>Bacteria</taxon>
        <taxon>Pseudomonadati</taxon>
        <taxon>Pseudomonadota</taxon>
        <taxon>Alphaproteobacteria</taxon>
        <taxon>Hyphomicrobiales</taxon>
        <taxon>Methylobacteriaceae</taxon>
        <taxon>Methylobacterium</taxon>
    </lineage>
</organism>
<dbReference type="InterPro" id="IPR018723">
    <property type="entry name" value="DUF2254_membrane"/>
</dbReference>
<feature type="transmembrane region" description="Helical" evidence="1">
    <location>
        <begin position="21"/>
        <end position="43"/>
    </location>
</feature>
<feature type="transmembrane region" description="Helical" evidence="1">
    <location>
        <begin position="119"/>
        <end position="138"/>
    </location>
</feature>
<sequence>MKTIASVPNRLVSAIRRSFRQFLALPLATVLGFVGLSALVYLADGSWSGDRAPRGFAWLGALMGDRAALGSLLATVASSIVTVTSITFSLLLLAVQQGAGALTAQVTDQFMARRTNQLYFGYFVGLSVFVLTTLVTNTDYHRPVFAAALSLLLTALALCLIIVMIYNTIDQMRPEQIIQFIHDKVLEARGADLDMLAATRRTTRRDWADRALVRSRENGYVVGLDLARVERALERAGDVEVEVLIALGTYRAVGDPVCRLRCGPGAVLDAQACERIADETLAAFAYDDGRDLQTSTAYGLHQLATIAWTSVSTAKSNPNPGLTVIQALRDIIARWSHGEIEIRGDAGSRIVYGDAAPVIATDALEAVIVVASESIQSQTLTEAVATLAILLRHVEGPTAERLADVAHRALSSLGEHVLTRQLDAALHDLASALEERGFRTVAEEVARATTDLAGSLGKLNSRSTRVPGTTS</sequence>
<dbReference type="Proteomes" id="UP000061432">
    <property type="component" value="Chromosome"/>
</dbReference>
<accession>A0A0C6FM82</accession>
<proteinExistence type="predicted"/>
<reference evidence="2 3" key="1">
    <citation type="journal article" date="2015" name="Genome Announc.">
        <title>Complete Genome Sequence of Methylobacterium aquaticum Strain 22A, Isolated from Racomitrium japonicum Moss.</title>
        <authorList>
            <person name="Tani A."/>
            <person name="Ogura Y."/>
            <person name="Hayashi T."/>
            <person name="Kimbara K."/>
        </authorList>
    </citation>
    <scope>NUCLEOTIDE SEQUENCE [LARGE SCALE GENOMIC DNA]</scope>
    <source>
        <strain evidence="2 3">MA-22A</strain>
    </source>
</reference>
<evidence type="ECO:0000313" key="2">
    <source>
        <dbReference type="EMBL" id="BAQ46279.1"/>
    </source>
</evidence>
<dbReference type="OrthoDB" id="4661324at2"/>
<evidence type="ECO:0000256" key="1">
    <source>
        <dbReference type="SAM" id="Phobius"/>
    </source>
</evidence>